<accession>A0A1M4XW51</accession>
<protein>
    <recommendedName>
        <fullName evidence="4">Lipoprotein</fullName>
    </recommendedName>
</protein>
<evidence type="ECO:0000313" key="3">
    <source>
        <dbReference type="Proteomes" id="UP000184327"/>
    </source>
</evidence>
<evidence type="ECO:0008006" key="4">
    <source>
        <dbReference type="Google" id="ProtNLM"/>
    </source>
</evidence>
<name>A0A1M4XW51_9BURK</name>
<keyword evidence="1" id="KW-0732">Signal</keyword>
<feature type="chain" id="PRO_5009908347" description="Lipoprotein" evidence="1">
    <location>
        <begin position="17"/>
        <end position="263"/>
    </location>
</feature>
<gene>
    <name evidence="2" type="ORF">SAMN02745117_01135</name>
</gene>
<sequence>MTVCTAAIRMALPLLAGLLLLACGHKPPTPAWQINSHAALQAAENAWLAGRTSEAQHEWNKAREQVSLTGDPARLARLELRRCAVQVASLDWQDCTGFEVLRPVAGQVEQAYADYLYAPSATLQTPLLPAAQQGVARVLEADAPAAFPQAVAAVAKVEEPLSRLLAAAVALRRYGAAENMPENADGPAMQTLLQTAIDTASAQGWRRPLLAWLALQAQYAQRSGNEALLVESQMRIRLIENRGTASASPAIAPATGAEPSDRP</sequence>
<feature type="signal peptide" evidence="1">
    <location>
        <begin position="1"/>
        <end position="16"/>
    </location>
</feature>
<keyword evidence="3" id="KW-1185">Reference proteome</keyword>
<dbReference type="RefSeq" id="WP_073355637.1">
    <property type="nucleotide sequence ID" value="NZ_FQUZ01000010.1"/>
</dbReference>
<organism evidence="2 3">
    <name type="scientific">Lampropedia hyalina DSM 16112</name>
    <dbReference type="NCBI Taxonomy" id="1122156"/>
    <lineage>
        <taxon>Bacteria</taxon>
        <taxon>Pseudomonadati</taxon>
        <taxon>Pseudomonadota</taxon>
        <taxon>Betaproteobacteria</taxon>
        <taxon>Burkholderiales</taxon>
        <taxon>Comamonadaceae</taxon>
        <taxon>Lampropedia</taxon>
    </lineage>
</organism>
<reference evidence="2 3" key="1">
    <citation type="submission" date="2016-11" db="EMBL/GenBank/DDBJ databases">
        <authorList>
            <person name="Jaros S."/>
            <person name="Januszkiewicz K."/>
            <person name="Wedrychowicz H."/>
        </authorList>
    </citation>
    <scope>NUCLEOTIDE SEQUENCE [LARGE SCALE GENOMIC DNA]</scope>
    <source>
        <strain evidence="2 3">DSM 16112</strain>
    </source>
</reference>
<evidence type="ECO:0000256" key="1">
    <source>
        <dbReference type="SAM" id="SignalP"/>
    </source>
</evidence>
<dbReference type="EMBL" id="FQUZ01000010">
    <property type="protein sequence ID" value="SHE97523.1"/>
    <property type="molecule type" value="Genomic_DNA"/>
</dbReference>
<proteinExistence type="predicted"/>
<evidence type="ECO:0000313" key="2">
    <source>
        <dbReference type="EMBL" id="SHE97523.1"/>
    </source>
</evidence>
<dbReference type="AlphaFoldDB" id="A0A1M4XW51"/>
<dbReference type="STRING" id="1122156.SAMN02745117_01135"/>
<dbReference type="Proteomes" id="UP000184327">
    <property type="component" value="Unassembled WGS sequence"/>
</dbReference>